<dbReference type="KEGG" id="dak:DaAHT2_0255"/>
<feature type="binding site" evidence="6">
    <location>
        <position position="127"/>
    </location>
    <ligand>
        <name>Fe cation</name>
        <dbReference type="ChEBI" id="CHEBI:24875"/>
        <label>1</label>
    </ligand>
</feature>
<dbReference type="GO" id="GO:0005829">
    <property type="term" value="C:cytosol"/>
    <property type="evidence" value="ECO:0007669"/>
    <property type="project" value="TreeGrafter"/>
</dbReference>
<dbReference type="InterPro" id="IPR041719">
    <property type="entry name" value="Ferritin_prok"/>
</dbReference>
<feature type="binding site" evidence="6">
    <location>
        <position position="50"/>
    </location>
    <ligand>
        <name>Fe cation</name>
        <dbReference type="ChEBI" id="CHEBI:24875"/>
        <label>1</label>
    </ligand>
</feature>
<dbReference type="InterPro" id="IPR009078">
    <property type="entry name" value="Ferritin-like_SF"/>
</dbReference>
<comment type="function">
    <text evidence="7">Iron-storage protein.</text>
</comment>
<dbReference type="InterPro" id="IPR001519">
    <property type="entry name" value="Ferritin"/>
</dbReference>
<comment type="similarity">
    <text evidence="1 7">Belongs to the ferritin family. Prokaryotic subfamily.</text>
</comment>
<keyword evidence="3 6" id="KW-0479">Metal-binding</keyword>
<dbReference type="AlphaFoldDB" id="D6Z6K7"/>
<dbReference type="GO" id="GO:0006879">
    <property type="term" value="P:intracellular iron ion homeostasis"/>
    <property type="evidence" value="ECO:0007669"/>
    <property type="project" value="UniProtKB-KW"/>
</dbReference>
<evidence type="ECO:0000313" key="9">
    <source>
        <dbReference type="EMBL" id="ADH84966.1"/>
    </source>
</evidence>
<dbReference type="eggNOG" id="COG1528">
    <property type="taxonomic scope" value="Bacteria"/>
</dbReference>
<dbReference type="HOGENOM" id="CLU_065681_1_2_7"/>
<evidence type="ECO:0000256" key="3">
    <source>
        <dbReference type="ARBA" id="ARBA00022723"/>
    </source>
</evidence>
<dbReference type="PROSITE" id="PS50905">
    <property type="entry name" value="FERRITIN_LIKE"/>
    <property type="match status" value="1"/>
</dbReference>
<feature type="binding site" evidence="6">
    <location>
        <position position="53"/>
    </location>
    <ligand>
        <name>Fe cation</name>
        <dbReference type="ChEBI" id="CHEBI:24875"/>
        <label>1</label>
    </ligand>
</feature>
<dbReference type="OrthoDB" id="9801481at2"/>
<evidence type="ECO:0000256" key="4">
    <source>
        <dbReference type="ARBA" id="ARBA00023002"/>
    </source>
</evidence>
<keyword evidence="4 9" id="KW-0560">Oxidoreductase</keyword>
<feature type="binding site" evidence="6">
    <location>
        <position position="94"/>
    </location>
    <ligand>
        <name>Fe cation</name>
        <dbReference type="ChEBI" id="CHEBI:24875"/>
        <label>1</label>
    </ligand>
</feature>
<dbReference type="FunCoup" id="D6Z6K7">
    <property type="interactions" value="187"/>
</dbReference>
<dbReference type="RefSeq" id="WP_013162497.1">
    <property type="nucleotide sequence ID" value="NC_014216.1"/>
</dbReference>
<reference evidence="10" key="1">
    <citation type="submission" date="2010-02" db="EMBL/GenBank/DDBJ databases">
        <title>Complete sequence of Desulfurivibrio alkaliphilus AHT2.</title>
        <authorList>
            <consortium name="US DOE Joint Genome Institute"/>
            <person name="Pitluck S."/>
            <person name="Chertkov O."/>
            <person name="Detter J.C."/>
            <person name="Han C."/>
            <person name="Tapia R."/>
            <person name="Larimer F."/>
            <person name="Land M."/>
            <person name="Hauser L."/>
            <person name="Kyrpides N."/>
            <person name="Mikhailova N."/>
            <person name="Sorokin D.Y."/>
            <person name="Muyzer G."/>
            <person name="Woyke T."/>
        </authorList>
    </citation>
    <scope>NUCLEOTIDE SEQUENCE [LARGE SCALE GENOMIC DNA]</scope>
    <source>
        <strain evidence="10">DSM 19089 / UNIQEM U267 / AHT2</strain>
    </source>
</reference>
<evidence type="ECO:0000256" key="1">
    <source>
        <dbReference type="ARBA" id="ARBA00006950"/>
    </source>
</evidence>
<evidence type="ECO:0000256" key="7">
    <source>
        <dbReference type="RuleBase" id="RU361145"/>
    </source>
</evidence>
<dbReference type="InterPro" id="IPR009040">
    <property type="entry name" value="Ferritin-like_diiron"/>
</dbReference>
<proteinExistence type="inferred from homology"/>
<sequence length="167" mass="18843">MLSQKMETALNQQVNAELYSSYLYLSMSAFFSGLNLGGSAHWMRLQAQEELNHALKIYDFVNERGGRVELSGIEAPLHQWDSPTAVFEEVLRHEQKVTGLINDLVDLAIAEKDHATNNFLQWFVAEQVEEEASANEVLQKMQLAVREGGLFILDQELAKRVPPPTAQ</sequence>
<dbReference type="SUPFAM" id="SSF47240">
    <property type="entry name" value="Ferritin-like"/>
    <property type="match status" value="1"/>
</dbReference>
<dbReference type="Proteomes" id="UP000001508">
    <property type="component" value="Chromosome"/>
</dbReference>
<evidence type="ECO:0000256" key="6">
    <source>
        <dbReference type="PIRSR" id="PIRSR601519-1"/>
    </source>
</evidence>
<dbReference type="EC" id="1.16.3.2" evidence="7"/>
<evidence type="ECO:0000256" key="2">
    <source>
        <dbReference type="ARBA" id="ARBA00022434"/>
    </source>
</evidence>
<feature type="binding site" evidence="6">
    <location>
        <position position="17"/>
    </location>
    <ligand>
        <name>Fe cation</name>
        <dbReference type="ChEBI" id="CHEBI:24875"/>
        <label>1</label>
    </ligand>
</feature>
<dbReference type="InParanoid" id="D6Z6K7"/>
<evidence type="ECO:0000259" key="8">
    <source>
        <dbReference type="PROSITE" id="PS50905"/>
    </source>
</evidence>
<comment type="subcellular location">
    <subcellularLocation>
        <location evidence="7">Cytoplasm</location>
    </subcellularLocation>
</comment>
<dbReference type="GO" id="GO:0008199">
    <property type="term" value="F:ferric iron binding"/>
    <property type="evidence" value="ECO:0007669"/>
    <property type="project" value="InterPro"/>
</dbReference>
<dbReference type="PANTHER" id="PTHR11431">
    <property type="entry name" value="FERRITIN"/>
    <property type="match status" value="1"/>
</dbReference>
<gene>
    <name evidence="9" type="ordered locus">DaAHT2_0255</name>
</gene>
<organism evidence="9 10">
    <name type="scientific">Desulfurivibrio alkaliphilus (strain DSM 19089 / UNIQEM U267 / AHT2)</name>
    <dbReference type="NCBI Taxonomy" id="589865"/>
    <lineage>
        <taxon>Bacteria</taxon>
        <taxon>Pseudomonadati</taxon>
        <taxon>Thermodesulfobacteriota</taxon>
        <taxon>Desulfobulbia</taxon>
        <taxon>Desulfobulbales</taxon>
        <taxon>Desulfobulbaceae</taxon>
        <taxon>Desulfurivibrio</taxon>
    </lineage>
</organism>
<keyword evidence="7" id="KW-0963">Cytoplasm</keyword>
<name>D6Z6K7_DESAT</name>
<keyword evidence="2 7" id="KW-0409">Iron storage</keyword>
<feature type="domain" description="Ferritin-like diiron" evidence="8">
    <location>
        <begin position="1"/>
        <end position="145"/>
    </location>
</feature>
<dbReference type="Gene3D" id="1.20.1260.10">
    <property type="match status" value="1"/>
</dbReference>
<dbReference type="GO" id="GO:0008198">
    <property type="term" value="F:ferrous iron binding"/>
    <property type="evidence" value="ECO:0007669"/>
    <property type="project" value="TreeGrafter"/>
</dbReference>
<dbReference type="GO" id="GO:0006826">
    <property type="term" value="P:iron ion transport"/>
    <property type="evidence" value="ECO:0007669"/>
    <property type="project" value="InterPro"/>
</dbReference>
<dbReference type="CDD" id="cd01055">
    <property type="entry name" value="Nonheme_Ferritin"/>
    <property type="match status" value="1"/>
</dbReference>
<keyword evidence="5 6" id="KW-0408">Iron</keyword>
<comment type="catalytic activity">
    <reaction evidence="7">
        <text>4 Fe(2+) + O2 + 6 H2O = 4 iron(III) oxide-hydroxide + 12 H(+)</text>
        <dbReference type="Rhea" id="RHEA:11972"/>
        <dbReference type="ChEBI" id="CHEBI:15377"/>
        <dbReference type="ChEBI" id="CHEBI:15378"/>
        <dbReference type="ChEBI" id="CHEBI:15379"/>
        <dbReference type="ChEBI" id="CHEBI:29033"/>
        <dbReference type="ChEBI" id="CHEBI:78619"/>
        <dbReference type="EC" id="1.16.3.2"/>
    </reaction>
</comment>
<evidence type="ECO:0000313" key="10">
    <source>
        <dbReference type="Proteomes" id="UP000001508"/>
    </source>
</evidence>
<dbReference type="STRING" id="589865.DaAHT2_0255"/>
<dbReference type="FunFam" id="1.20.1260.10:FF:000001">
    <property type="entry name" value="Non-heme ferritin"/>
    <property type="match status" value="1"/>
</dbReference>
<protein>
    <recommendedName>
        <fullName evidence="7">Ferritin</fullName>
        <ecNumber evidence="7">1.16.3.2</ecNumber>
    </recommendedName>
</protein>
<dbReference type="EMBL" id="CP001940">
    <property type="protein sequence ID" value="ADH84966.1"/>
    <property type="molecule type" value="Genomic_DNA"/>
</dbReference>
<evidence type="ECO:0000256" key="5">
    <source>
        <dbReference type="ARBA" id="ARBA00023004"/>
    </source>
</evidence>
<keyword evidence="10" id="KW-1185">Reference proteome</keyword>
<dbReference type="GO" id="GO:0004322">
    <property type="term" value="F:ferroxidase activity"/>
    <property type="evidence" value="ECO:0007669"/>
    <property type="project" value="TreeGrafter"/>
</dbReference>
<dbReference type="Pfam" id="PF00210">
    <property type="entry name" value="Ferritin"/>
    <property type="match status" value="1"/>
</dbReference>
<accession>D6Z6K7</accession>
<dbReference type="InterPro" id="IPR012347">
    <property type="entry name" value="Ferritin-like"/>
</dbReference>
<dbReference type="PANTHER" id="PTHR11431:SF127">
    <property type="entry name" value="BACTERIAL NON-HEME FERRITIN"/>
    <property type="match status" value="1"/>
</dbReference>
<dbReference type="InterPro" id="IPR008331">
    <property type="entry name" value="Ferritin_DPS_dom"/>
</dbReference>
<dbReference type="GO" id="GO:0042802">
    <property type="term" value="F:identical protein binding"/>
    <property type="evidence" value="ECO:0007669"/>
    <property type="project" value="UniProtKB-ARBA"/>
</dbReference>